<dbReference type="EMBL" id="JH600070">
    <property type="protein sequence ID" value="EIJ42406.1"/>
    <property type="molecule type" value="Genomic_DNA"/>
</dbReference>
<evidence type="ECO:0000313" key="1">
    <source>
        <dbReference type="EMBL" id="EIJ42406.1"/>
    </source>
</evidence>
<dbReference type="STRING" id="395493.BegalDRAFT_1524"/>
<proteinExistence type="predicted"/>
<dbReference type="Proteomes" id="UP000005744">
    <property type="component" value="Unassembled WGS sequence"/>
</dbReference>
<dbReference type="RefSeq" id="WP_002685317.1">
    <property type="nucleotide sequence ID" value="NZ_JH600070.1"/>
</dbReference>
<protein>
    <submittedName>
        <fullName evidence="1">Uncharacterized protein</fullName>
    </submittedName>
</protein>
<dbReference type="AlphaFoldDB" id="I3CFL3"/>
<gene>
    <name evidence="1" type="ORF">BegalDRAFT_1524</name>
</gene>
<reference evidence="1 2" key="1">
    <citation type="submission" date="2011-11" db="EMBL/GenBank/DDBJ databases">
        <title>Improved High-Quality Draft sequence of Beggiatoa alba B18lD.</title>
        <authorList>
            <consortium name="US DOE Joint Genome Institute"/>
            <person name="Lucas S."/>
            <person name="Han J."/>
            <person name="Lapidus A."/>
            <person name="Cheng J.-F."/>
            <person name="Goodwin L."/>
            <person name="Pitluck S."/>
            <person name="Peters L."/>
            <person name="Mikhailova N."/>
            <person name="Held B."/>
            <person name="Detter J.C."/>
            <person name="Han C."/>
            <person name="Tapia R."/>
            <person name="Land M."/>
            <person name="Hauser L."/>
            <person name="Kyrpides N."/>
            <person name="Ivanova N."/>
            <person name="Pagani I."/>
            <person name="Samuel K."/>
            <person name="Teske A."/>
            <person name="Mueller J."/>
            <person name="Woyke T."/>
        </authorList>
    </citation>
    <scope>NUCLEOTIDE SEQUENCE [LARGE SCALE GENOMIC DNA]</scope>
    <source>
        <strain evidence="1 2">B18LD</strain>
    </source>
</reference>
<organism evidence="1 2">
    <name type="scientific">Beggiatoa alba B18LD</name>
    <dbReference type="NCBI Taxonomy" id="395493"/>
    <lineage>
        <taxon>Bacteria</taxon>
        <taxon>Pseudomonadati</taxon>
        <taxon>Pseudomonadota</taxon>
        <taxon>Gammaproteobacteria</taxon>
        <taxon>Thiotrichales</taxon>
        <taxon>Thiotrichaceae</taxon>
        <taxon>Beggiatoa</taxon>
    </lineage>
</organism>
<evidence type="ECO:0000313" key="2">
    <source>
        <dbReference type="Proteomes" id="UP000005744"/>
    </source>
</evidence>
<accession>I3CFL3</accession>
<dbReference type="HOGENOM" id="CLU_1522307_0_0_6"/>
<dbReference type="OrthoDB" id="9940374at2"/>
<sequence length="176" mass="20351">MEPHEKVGNSVLVPVDITNRLQAYLNTYKLPEAEQALVTKQVMERITTRIELNPQQGLSFRLAIEEAQFAIDEWLMLSHYRPTVESSHRDEVVLPQRYHQLLSVYTTWLVRTNVQLHRGLIQRSTASPLQAVPNVIENKMNIHPFEFWSLWALGKQAIAQGYAWIRRFFAGNSPTA</sequence>
<name>I3CFL3_9GAMM</name>
<keyword evidence="2" id="KW-1185">Reference proteome</keyword>